<reference evidence="1" key="2">
    <citation type="submission" date="2022-01" db="EMBL/GenBank/DDBJ databases">
        <authorList>
            <person name="Yamashiro T."/>
            <person name="Shiraishi A."/>
            <person name="Satake H."/>
            <person name="Nakayama K."/>
        </authorList>
    </citation>
    <scope>NUCLEOTIDE SEQUENCE</scope>
</reference>
<dbReference type="EMBL" id="BQNB010008898">
    <property type="protein sequence ID" value="GJS55879.1"/>
    <property type="molecule type" value="Genomic_DNA"/>
</dbReference>
<evidence type="ECO:0000313" key="1">
    <source>
        <dbReference type="EMBL" id="GJS55879.1"/>
    </source>
</evidence>
<protein>
    <submittedName>
        <fullName evidence="1">Uncharacterized protein</fullName>
    </submittedName>
</protein>
<name>A0ABQ4WSM1_9ASTR</name>
<organism evidence="1 2">
    <name type="scientific">Tanacetum coccineum</name>
    <dbReference type="NCBI Taxonomy" id="301880"/>
    <lineage>
        <taxon>Eukaryota</taxon>
        <taxon>Viridiplantae</taxon>
        <taxon>Streptophyta</taxon>
        <taxon>Embryophyta</taxon>
        <taxon>Tracheophyta</taxon>
        <taxon>Spermatophyta</taxon>
        <taxon>Magnoliopsida</taxon>
        <taxon>eudicotyledons</taxon>
        <taxon>Gunneridae</taxon>
        <taxon>Pentapetalae</taxon>
        <taxon>asterids</taxon>
        <taxon>campanulids</taxon>
        <taxon>Asterales</taxon>
        <taxon>Asteraceae</taxon>
        <taxon>Asteroideae</taxon>
        <taxon>Anthemideae</taxon>
        <taxon>Anthemidinae</taxon>
        <taxon>Tanacetum</taxon>
    </lineage>
</organism>
<proteinExistence type="predicted"/>
<reference evidence="1" key="1">
    <citation type="journal article" date="2022" name="Int. J. Mol. Sci.">
        <title>Draft Genome of Tanacetum Coccineum: Genomic Comparison of Closely Related Tanacetum-Family Plants.</title>
        <authorList>
            <person name="Yamashiro T."/>
            <person name="Shiraishi A."/>
            <person name="Nakayama K."/>
            <person name="Satake H."/>
        </authorList>
    </citation>
    <scope>NUCLEOTIDE SEQUENCE</scope>
</reference>
<evidence type="ECO:0000313" key="2">
    <source>
        <dbReference type="Proteomes" id="UP001151760"/>
    </source>
</evidence>
<sequence length="172" mass="20005">MIEKYNHQITFRADKLPITKIGYVVNSRKEAIMKITRGDNPLNLIVYQNFRLKQLEFQWVINQAKRLDLPPPHELATFRLTAEDKKRKRAEFIKEMFVTEDVRVDGMNRNLIPPPGLCQLKDLSSRNLSQNQIKVNSEIASEMYRSMNYVIEVRADCIAARKTVQGNLDKLG</sequence>
<gene>
    <name evidence="1" type="ORF">Tco_0629241</name>
</gene>
<keyword evidence="2" id="KW-1185">Reference proteome</keyword>
<comment type="caution">
    <text evidence="1">The sequence shown here is derived from an EMBL/GenBank/DDBJ whole genome shotgun (WGS) entry which is preliminary data.</text>
</comment>
<accession>A0ABQ4WSM1</accession>
<dbReference type="Proteomes" id="UP001151760">
    <property type="component" value="Unassembled WGS sequence"/>
</dbReference>